<proteinExistence type="predicted"/>
<protein>
    <submittedName>
        <fullName evidence="5">Crp/Fnr family transcriptional regulator</fullName>
    </submittedName>
</protein>
<dbReference type="InterPro" id="IPR036390">
    <property type="entry name" value="WH_DNA-bd_sf"/>
</dbReference>
<dbReference type="RefSeq" id="WP_044839608.1">
    <property type="nucleotide sequence ID" value="NZ_CP059733.1"/>
</dbReference>
<dbReference type="SMART" id="SM00419">
    <property type="entry name" value="HTH_CRP"/>
    <property type="match status" value="1"/>
</dbReference>
<dbReference type="EMBL" id="CP059733">
    <property type="protein sequence ID" value="WDE04784.1"/>
    <property type="molecule type" value="Genomic_DNA"/>
</dbReference>
<dbReference type="KEGG" id="tvd:SG34_026305"/>
<keyword evidence="2" id="KW-0238">DNA-binding</keyword>
<keyword evidence="6" id="KW-1185">Reference proteome</keyword>
<evidence type="ECO:0000259" key="4">
    <source>
        <dbReference type="PROSITE" id="PS51063"/>
    </source>
</evidence>
<evidence type="ECO:0000256" key="2">
    <source>
        <dbReference type="ARBA" id="ARBA00023125"/>
    </source>
</evidence>
<feature type="domain" description="HTH crp-type" evidence="4">
    <location>
        <begin position="145"/>
        <end position="216"/>
    </location>
</feature>
<dbReference type="Gene3D" id="1.10.10.10">
    <property type="entry name" value="Winged helix-like DNA-binding domain superfamily/Winged helix DNA-binding domain"/>
    <property type="match status" value="1"/>
</dbReference>
<dbReference type="Pfam" id="PF13545">
    <property type="entry name" value="HTH_Crp_2"/>
    <property type="match status" value="1"/>
</dbReference>
<dbReference type="InterPro" id="IPR036388">
    <property type="entry name" value="WH-like_DNA-bd_sf"/>
</dbReference>
<dbReference type="GO" id="GO:0006355">
    <property type="term" value="P:regulation of DNA-templated transcription"/>
    <property type="evidence" value="ECO:0007669"/>
    <property type="project" value="InterPro"/>
</dbReference>
<evidence type="ECO:0000256" key="1">
    <source>
        <dbReference type="ARBA" id="ARBA00023015"/>
    </source>
</evidence>
<dbReference type="Proteomes" id="UP000032352">
    <property type="component" value="Chromosome"/>
</dbReference>
<dbReference type="InterPro" id="IPR014710">
    <property type="entry name" value="RmlC-like_jellyroll"/>
</dbReference>
<reference evidence="5 6" key="2">
    <citation type="journal article" date="2022" name="Mar. Drugs">
        <title>Bioassay-Guided Fractionation Leads to the Detection of Cholic Acid Generated by the Rare Thalassomonas sp.</title>
        <authorList>
            <person name="Pheiffer F."/>
            <person name="Schneider Y.K."/>
            <person name="Hansen E.H."/>
            <person name="Andersen J.H."/>
            <person name="Isaksson J."/>
            <person name="Busche T."/>
            <person name="R C."/>
            <person name="Kalinowski J."/>
            <person name="Zyl L.V."/>
            <person name="Trindade M."/>
        </authorList>
    </citation>
    <scope>NUCLEOTIDE SEQUENCE [LARGE SCALE GENOMIC DNA]</scope>
    <source>
        <strain evidence="5 6">XOM25</strain>
    </source>
</reference>
<dbReference type="CDD" id="cd00092">
    <property type="entry name" value="HTH_CRP"/>
    <property type="match status" value="1"/>
</dbReference>
<name>A0AAF0C9D8_9GAMM</name>
<dbReference type="PROSITE" id="PS51063">
    <property type="entry name" value="HTH_CRP_2"/>
    <property type="match status" value="1"/>
</dbReference>
<keyword evidence="3" id="KW-0804">Transcription</keyword>
<evidence type="ECO:0000256" key="3">
    <source>
        <dbReference type="ARBA" id="ARBA00023163"/>
    </source>
</evidence>
<accession>A0AAF0C9D8</accession>
<keyword evidence="1" id="KW-0805">Transcription regulation</keyword>
<dbReference type="InterPro" id="IPR012318">
    <property type="entry name" value="HTH_CRP"/>
</dbReference>
<dbReference type="GO" id="GO:0003677">
    <property type="term" value="F:DNA binding"/>
    <property type="evidence" value="ECO:0007669"/>
    <property type="project" value="UniProtKB-KW"/>
</dbReference>
<dbReference type="Gene3D" id="2.60.120.10">
    <property type="entry name" value="Jelly Rolls"/>
    <property type="match status" value="1"/>
</dbReference>
<dbReference type="InterPro" id="IPR018490">
    <property type="entry name" value="cNMP-bd_dom_sf"/>
</dbReference>
<dbReference type="SUPFAM" id="SSF46785">
    <property type="entry name" value="Winged helix' DNA-binding domain"/>
    <property type="match status" value="1"/>
</dbReference>
<organism evidence="5 6">
    <name type="scientific">Thalassomonas viridans</name>
    <dbReference type="NCBI Taxonomy" id="137584"/>
    <lineage>
        <taxon>Bacteria</taxon>
        <taxon>Pseudomonadati</taxon>
        <taxon>Pseudomonadota</taxon>
        <taxon>Gammaproteobacteria</taxon>
        <taxon>Alteromonadales</taxon>
        <taxon>Colwelliaceae</taxon>
        <taxon>Thalassomonas</taxon>
    </lineage>
</organism>
<dbReference type="AlphaFoldDB" id="A0AAF0C9D8"/>
<evidence type="ECO:0000313" key="6">
    <source>
        <dbReference type="Proteomes" id="UP000032352"/>
    </source>
</evidence>
<evidence type="ECO:0000313" key="5">
    <source>
        <dbReference type="EMBL" id="WDE04784.1"/>
    </source>
</evidence>
<dbReference type="SUPFAM" id="SSF51206">
    <property type="entry name" value="cAMP-binding domain-like"/>
    <property type="match status" value="1"/>
</dbReference>
<reference evidence="5 6" key="1">
    <citation type="journal article" date="2015" name="Genome Announc.">
        <title>Draft Genome Sequences of Marine Isolates of Thalassomonas viridans and Thalassomonas actiniarum.</title>
        <authorList>
            <person name="Olonade I."/>
            <person name="van Zyl L.J."/>
            <person name="Trindade M."/>
        </authorList>
    </citation>
    <scope>NUCLEOTIDE SEQUENCE [LARGE SCALE GENOMIC DNA]</scope>
    <source>
        <strain evidence="5 6">XOM25</strain>
    </source>
</reference>
<sequence>MDHLAFAEKICWPTDLSAPLKQQLISSAKIINISGNDGLINSNLAHQGISYILEGTMTICLQTPNLKAINSIVKCKGEWFGNYEPRTSDYTPFFITEIEPVTVIHFSTETIHSLASKHMEMYKWFHSLSFSAKAKWLQAQIVSHENITVRVVYFLLELSSHLNFLAGQTPHISITQQQISRITGITRQRVNEVMKTLEKEKLVSLERHCIYLTDIERLGKKLDGIDLSIKDPRGKFDLSERFVC</sequence>
<gene>
    <name evidence="5" type="ORF">SG34_026305</name>
</gene>